<organism evidence="1 2">
    <name type="scientific">Eumeta variegata</name>
    <name type="common">Bagworm moth</name>
    <name type="synonym">Eumeta japonica</name>
    <dbReference type="NCBI Taxonomy" id="151549"/>
    <lineage>
        <taxon>Eukaryota</taxon>
        <taxon>Metazoa</taxon>
        <taxon>Ecdysozoa</taxon>
        <taxon>Arthropoda</taxon>
        <taxon>Hexapoda</taxon>
        <taxon>Insecta</taxon>
        <taxon>Pterygota</taxon>
        <taxon>Neoptera</taxon>
        <taxon>Endopterygota</taxon>
        <taxon>Lepidoptera</taxon>
        <taxon>Glossata</taxon>
        <taxon>Ditrysia</taxon>
        <taxon>Tineoidea</taxon>
        <taxon>Psychidae</taxon>
        <taxon>Oiketicinae</taxon>
        <taxon>Eumeta</taxon>
    </lineage>
</organism>
<evidence type="ECO:0000313" key="1">
    <source>
        <dbReference type="EMBL" id="GBP82488.1"/>
    </source>
</evidence>
<dbReference type="Proteomes" id="UP000299102">
    <property type="component" value="Unassembled WGS sequence"/>
</dbReference>
<gene>
    <name evidence="1" type="ORF">EVAR_58534_1</name>
</gene>
<accession>A0A4C1Z2C1</accession>
<protein>
    <submittedName>
        <fullName evidence="1">Uncharacterized protein</fullName>
    </submittedName>
</protein>
<dbReference type="AlphaFoldDB" id="A0A4C1Z2C1"/>
<reference evidence="1 2" key="1">
    <citation type="journal article" date="2019" name="Commun. Biol.">
        <title>The bagworm genome reveals a unique fibroin gene that provides high tensile strength.</title>
        <authorList>
            <person name="Kono N."/>
            <person name="Nakamura H."/>
            <person name="Ohtoshi R."/>
            <person name="Tomita M."/>
            <person name="Numata K."/>
            <person name="Arakawa K."/>
        </authorList>
    </citation>
    <scope>NUCLEOTIDE SEQUENCE [LARGE SCALE GENOMIC DNA]</scope>
</reference>
<evidence type="ECO:0000313" key="2">
    <source>
        <dbReference type="Proteomes" id="UP000299102"/>
    </source>
</evidence>
<proteinExistence type="predicted"/>
<sequence>MVSSYNIGRDTWQPPCARLPAPAGRGAGRRRVLPPVSAITDMQINEPLADTVFTRYLPAGERKRARTTKTQTAPQTTTSRYLILLLGGVVTSLTSPRTASDFTAPYCFY</sequence>
<name>A0A4C1Z2C1_EUMVA</name>
<dbReference type="EMBL" id="BGZK01001568">
    <property type="protein sequence ID" value="GBP82488.1"/>
    <property type="molecule type" value="Genomic_DNA"/>
</dbReference>
<comment type="caution">
    <text evidence="1">The sequence shown here is derived from an EMBL/GenBank/DDBJ whole genome shotgun (WGS) entry which is preliminary data.</text>
</comment>
<keyword evidence="2" id="KW-1185">Reference proteome</keyword>